<organism evidence="2 3">
    <name type="scientific">Marinitoga hydrogenitolerans (strain DSM 16785 / JCM 12826 / AT1271)</name>
    <dbReference type="NCBI Taxonomy" id="1122195"/>
    <lineage>
        <taxon>Bacteria</taxon>
        <taxon>Thermotogati</taxon>
        <taxon>Thermotogota</taxon>
        <taxon>Thermotogae</taxon>
        <taxon>Petrotogales</taxon>
        <taxon>Petrotogaceae</taxon>
        <taxon>Marinitoga</taxon>
    </lineage>
</organism>
<proteinExistence type="predicted"/>
<dbReference type="Proteomes" id="UP000184334">
    <property type="component" value="Unassembled WGS sequence"/>
</dbReference>
<evidence type="ECO:0000313" key="3">
    <source>
        <dbReference type="Proteomes" id="UP000184334"/>
    </source>
</evidence>
<evidence type="ECO:0000313" key="2">
    <source>
        <dbReference type="EMBL" id="SHE92328.1"/>
    </source>
</evidence>
<dbReference type="InterPro" id="IPR006047">
    <property type="entry name" value="GH13_cat_dom"/>
</dbReference>
<dbReference type="STRING" id="1122195.SAMN02745164_01420"/>
<dbReference type="EMBL" id="FQUI01000022">
    <property type="protein sequence ID" value="SHE92328.1"/>
    <property type="molecule type" value="Genomic_DNA"/>
</dbReference>
<gene>
    <name evidence="2" type="ORF">SAMN02745164_01420</name>
</gene>
<keyword evidence="3" id="KW-1185">Reference proteome</keyword>
<sequence length="549" mass="65714">MLEQIKELWFEVYPKSTENKLNELIEYLKSEKQQFSEKELDSEWYKKAVIYSLYVDLYAGNFKGLTDKIDYLSDLGINTIWLLPVLDSPLMDQGFDIRDYYKIRKDLGNNEDFKLFLDKAHENGIRVIFDIAINHTSNEHPWFKSAKSSKDSPYRDYYIWNENTEKYKEARLLFKGMVNSNWEYNEETKDYYFHRFYPFQPDLNYKNPQVLIEMIKILVFWKKMGIDGFRMDAAPFLWKEEGSNCENLPQTHAILKIFRNSLDYLEKGTILVAEANLKPRDVVEYFGNGDECHAGYHFPLMPKFFLTLAEKNYMYVFEALKVENTPNIPESCRWFTFLRCHDELTLEFVTKEEREKMNKYYLKNRLWTFREGEGISGRLYELLDKDIRKVLLSFSLLFTTEGSPIIYYGDEIALENDYDFYNKMIEKTGFKDSRFLNRGPINWDEIEKNLKNKSSKEYIVFNTVKNMLKIRKENIEFFEQKGEVVPVKDKSIFVVKKRLKSRMLWAFHNLSEENKSIELKSEGFELFSKEKISKIKLKPYEYSWVIFEG</sequence>
<dbReference type="SUPFAM" id="SSF51445">
    <property type="entry name" value="(Trans)glycosidases"/>
    <property type="match status" value="1"/>
</dbReference>
<name>A0A1M4XFS9_MARH1</name>
<dbReference type="AlphaFoldDB" id="A0A1M4XFS9"/>
<dbReference type="GO" id="GO:0005975">
    <property type="term" value="P:carbohydrate metabolic process"/>
    <property type="evidence" value="ECO:0007669"/>
    <property type="project" value="InterPro"/>
</dbReference>
<feature type="domain" description="Glycosyl hydrolase family 13 catalytic" evidence="1">
    <location>
        <begin position="52"/>
        <end position="471"/>
    </location>
</feature>
<dbReference type="SMART" id="SM00642">
    <property type="entry name" value="Aamy"/>
    <property type="match status" value="1"/>
</dbReference>
<dbReference type="Gene3D" id="3.90.400.10">
    <property type="entry name" value="Oligo-1,6-glucosidase, Domain 2"/>
    <property type="match status" value="1"/>
</dbReference>
<dbReference type="InterPro" id="IPR017853">
    <property type="entry name" value="GH"/>
</dbReference>
<dbReference type="Pfam" id="PF00128">
    <property type="entry name" value="Alpha-amylase"/>
    <property type="match status" value="1"/>
</dbReference>
<dbReference type="GO" id="GO:0016740">
    <property type="term" value="F:transferase activity"/>
    <property type="evidence" value="ECO:0007669"/>
    <property type="project" value="UniProtKB-KW"/>
</dbReference>
<dbReference type="PANTHER" id="PTHR10357">
    <property type="entry name" value="ALPHA-AMYLASE FAMILY MEMBER"/>
    <property type="match status" value="1"/>
</dbReference>
<comment type="caution">
    <text evidence="2">The sequence shown here is derived from an EMBL/GenBank/DDBJ whole genome shotgun (WGS) entry which is preliminary data.</text>
</comment>
<dbReference type="RefSeq" id="WP_072864909.1">
    <property type="nucleotide sequence ID" value="NZ_FQUI01000022.1"/>
</dbReference>
<dbReference type="InterPro" id="IPR045857">
    <property type="entry name" value="O16G_dom_2"/>
</dbReference>
<dbReference type="PANTHER" id="PTHR10357:SF219">
    <property type="entry name" value="MALTOSE ALPHA-D-GLUCOSYLTRANSFERASE"/>
    <property type="match status" value="1"/>
</dbReference>
<evidence type="ECO:0000259" key="1">
    <source>
        <dbReference type="SMART" id="SM00642"/>
    </source>
</evidence>
<accession>A0A1M4XFS9</accession>
<dbReference type="Gene3D" id="3.20.20.80">
    <property type="entry name" value="Glycosidases"/>
    <property type="match status" value="3"/>
</dbReference>
<protein>
    <submittedName>
        <fullName evidence="2">Maltose alpha-D-glucosyltransferase/ alpha-amylase</fullName>
    </submittedName>
</protein>
<reference evidence="2" key="1">
    <citation type="submission" date="2016-11" db="EMBL/GenBank/DDBJ databases">
        <authorList>
            <person name="Varghese N."/>
            <person name="Submissions S."/>
        </authorList>
    </citation>
    <scope>NUCLEOTIDE SEQUENCE [LARGE SCALE GENOMIC DNA]</scope>
    <source>
        <strain evidence="2">DSM 16785</strain>
    </source>
</reference>
<dbReference type="OrthoDB" id="9805159at2"/>